<dbReference type="GO" id="GO:0003678">
    <property type="term" value="F:DNA helicase activity"/>
    <property type="evidence" value="ECO:0007669"/>
    <property type="project" value="UniProtKB-EC"/>
</dbReference>
<dbReference type="Proteomes" id="UP000243052">
    <property type="component" value="Chromosome ii"/>
</dbReference>
<dbReference type="InterPro" id="IPR006164">
    <property type="entry name" value="DNA_bd_Ku70/Ku80"/>
</dbReference>
<evidence type="ECO:0000256" key="15">
    <source>
        <dbReference type="ARBA" id="ARBA00023204"/>
    </source>
</evidence>
<dbReference type="EC" id="3.6.4.12" evidence="4"/>
<gene>
    <name evidence="20" type="ORF">AW171_hschr2396</name>
</gene>
<keyword evidence="6" id="KW-0158">Chromosome</keyword>
<evidence type="ECO:0000256" key="9">
    <source>
        <dbReference type="ARBA" id="ARBA00022801"/>
    </source>
</evidence>
<dbReference type="STRING" id="45286.A0A109UWJ3"/>
<dbReference type="CDD" id="cd00873">
    <property type="entry name" value="KU80"/>
    <property type="match status" value="1"/>
</dbReference>
<dbReference type="GO" id="GO:0042162">
    <property type="term" value="F:telomeric DNA binding"/>
    <property type="evidence" value="ECO:0007669"/>
    <property type="project" value="InterPro"/>
</dbReference>
<feature type="region of interest" description="Disordered" evidence="18">
    <location>
        <begin position="567"/>
        <end position="589"/>
    </location>
</feature>
<reference evidence="20 21" key="1">
    <citation type="submission" date="2016-01" db="EMBL/GenBank/DDBJ databases">
        <title>Genome sequence of the yeast Holleya sinecauda.</title>
        <authorList>
            <person name="Dietrich F.S."/>
        </authorList>
    </citation>
    <scope>NUCLEOTIDE SEQUENCE [LARGE SCALE GENOMIC DNA]</scope>
    <source>
        <strain evidence="20 21">ATCC 58844</strain>
    </source>
</reference>
<comment type="similarity">
    <text evidence="3">Belongs to the ku80 family.</text>
</comment>
<evidence type="ECO:0000256" key="8">
    <source>
        <dbReference type="ARBA" id="ARBA00022763"/>
    </source>
</evidence>
<dbReference type="Pfam" id="PF03731">
    <property type="entry name" value="Ku_N"/>
    <property type="match status" value="1"/>
</dbReference>
<dbReference type="Gene3D" id="3.40.50.410">
    <property type="entry name" value="von Willebrand factor, type A domain"/>
    <property type="match status" value="1"/>
</dbReference>
<dbReference type="GO" id="GO:0003690">
    <property type="term" value="F:double-stranded DNA binding"/>
    <property type="evidence" value="ECO:0007669"/>
    <property type="project" value="TreeGrafter"/>
</dbReference>
<dbReference type="PANTHER" id="PTHR12604:SF4">
    <property type="entry name" value="X-RAY REPAIR CROSS-COMPLEMENTING PROTEIN 5"/>
    <property type="match status" value="1"/>
</dbReference>
<dbReference type="PANTHER" id="PTHR12604">
    <property type="entry name" value="KU AUTOANTIGEN DNA HELICASE"/>
    <property type="match status" value="1"/>
</dbReference>
<keyword evidence="16" id="KW-0539">Nucleus</keyword>
<sequence length="605" mass="68575">MSQECTTFLIDSSPSMKQHSIRFETYLEFVLFEKAQKARKTDYSQVVLANSPIEKNDSDVRNMYELYPPNAPITLNSIVKIFERLREVRAVEQLKELKDSKLLDALLSIGIQIAVKFNKKKVLKQVLVVTDDLEGLNIEEGELELLQAHLELRLILVYCGDSFPDNFRKTKWGTLLAFNEGSMKFTLNEILQTVQKPKHKPVKPVRVFQGPLRLGADFENLDGAQDDPFCICINVEGYPATKPVSLQSRKYVYKTNEGAYIPLKSVIEYEIHGPSTNQDEEYTSVPVTNDHIVKAFRYGADYVVLPEVLETERTHETSAGLDIRGFCDLYNIPRHYLCGESVYIIADSKDGTDADYIAFAALVDAMVESKKAAIARYVQKSNSEVQMCVLSPLLVNHPSKKRTSDDLDAESKRSLVLCRLPFAEDERVSDFPPFTWKQPKDESIDKLMDDFVDSMHLGIVKREEPTSWCSSKFILPYDAVQKDSSLPLPSDYPTKEDLNSPIHIPAIALHRQKQALLKCFHHQYLQGRNGDFAIGEMYEPLQHKITPQKSRKTDSLALLLKSKLGVKPAEKHDTTIPSDEIYDDNDAGDDSLSLEKLLDLGKRSS</sequence>
<dbReference type="SUPFAM" id="SSF53300">
    <property type="entry name" value="vWA-like"/>
    <property type="match status" value="1"/>
</dbReference>
<dbReference type="SUPFAM" id="SSF100939">
    <property type="entry name" value="SPOC domain-like"/>
    <property type="match status" value="1"/>
</dbReference>
<dbReference type="GO" id="GO:0000723">
    <property type="term" value="P:telomere maintenance"/>
    <property type="evidence" value="ECO:0007669"/>
    <property type="project" value="InterPro"/>
</dbReference>
<dbReference type="Gene3D" id="2.40.290.10">
    <property type="match status" value="1"/>
</dbReference>
<evidence type="ECO:0000256" key="1">
    <source>
        <dbReference type="ARBA" id="ARBA00004123"/>
    </source>
</evidence>
<dbReference type="Pfam" id="PF02735">
    <property type="entry name" value="Ku"/>
    <property type="match status" value="1"/>
</dbReference>
<dbReference type="SMART" id="SM00559">
    <property type="entry name" value="Ku78"/>
    <property type="match status" value="1"/>
</dbReference>
<dbReference type="GeneID" id="28722055"/>
<feature type="domain" description="Ku" evidence="19">
    <location>
        <begin position="284"/>
        <end position="437"/>
    </location>
</feature>
<keyword evidence="12" id="KW-0779">Telomere</keyword>
<evidence type="ECO:0000256" key="17">
    <source>
        <dbReference type="ARBA" id="ARBA00031847"/>
    </source>
</evidence>
<evidence type="ECO:0000256" key="14">
    <source>
        <dbReference type="ARBA" id="ARBA00023172"/>
    </source>
</evidence>
<dbReference type="RefSeq" id="XP_017985869.1">
    <property type="nucleotide sequence ID" value="XM_018130035.1"/>
</dbReference>
<dbReference type="InterPro" id="IPR005161">
    <property type="entry name" value="Ku_N"/>
</dbReference>
<evidence type="ECO:0000256" key="13">
    <source>
        <dbReference type="ARBA" id="ARBA00023125"/>
    </source>
</evidence>
<keyword evidence="14" id="KW-0233">DNA recombination</keyword>
<keyword evidence="21" id="KW-1185">Reference proteome</keyword>
<evidence type="ECO:0000256" key="12">
    <source>
        <dbReference type="ARBA" id="ARBA00022895"/>
    </source>
</evidence>
<dbReference type="InterPro" id="IPR016194">
    <property type="entry name" value="SPOC-like_C_dom_sf"/>
</dbReference>
<dbReference type="GO" id="GO:0006310">
    <property type="term" value="P:DNA recombination"/>
    <property type="evidence" value="ECO:0007669"/>
    <property type="project" value="UniProtKB-KW"/>
</dbReference>
<keyword evidence="13" id="KW-0238">DNA-binding</keyword>
<dbReference type="OrthoDB" id="30826at2759"/>
<dbReference type="GO" id="GO:0003684">
    <property type="term" value="F:damaged DNA binding"/>
    <property type="evidence" value="ECO:0007669"/>
    <property type="project" value="InterPro"/>
</dbReference>
<evidence type="ECO:0000256" key="4">
    <source>
        <dbReference type="ARBA" id="ARBA00012551"/>
    </source>
</evidence>
<name>A0A109UWJ3_9SACH</name>
<dbReference type="GO" id="GO:0000781">
    <property type="term" value="C:chromosome, telomeric region"/>
    <property type="evidence" value="ECO:0007669"/>
    <property type="project" value="UniProtKB-SubCell"/>
</dbReference>
<evidence type="ECO:0000256" key="11">
    <source>
        <dbReference type="ARBA" id="ARBA00022840"/>
    </source>
</evidence>
<evidence type="ECO:0000313" key="20">
    <source>
        <dbReference type="EMBL" id="AMD18873.1"/>
    </source>
</evidence>
<dbReference type="InterPro" id="IPR036465">
    <property type="entry name" value="vWFA_dom_sf"/>
</dbReference>
<evidence type="ECO:0000256" key="2">
    <source>
        <dbReference type="ARBA" id="ARBA00004574"/>
    </source>
</evidence>
<evidence type="ECO:0000256" key="7">
    <source>
        <dbReference type="ARBA" id="ARBA00022741"/>
    </source>
</evidence>
<keyword evidence="8" id="KW-0227">DNA damage</keyword>
<proteinExistence type="inferred from homology"/>
<evidence type="ECO:0000256" key="18">
    <source>
        <dbReference type="SAM" id="MobiDB-lite"/>
    </source>
</evidence>
<accession>A0A109UWJ3</accession>
<dbReference type="GO" id="GO:0043564">
    <property type="term" value="C:Ku70:Ku80 complex"/>
    <property type="evidence" value="ECO:0007669"/>
    <property type="project" value="InterPro"/>
</dbReference>
<evidence type="ECO:0000313" key="21">
    <source>
        <dbReference type="Proteomes" id="UP000243052"/>
    </source>
</evidence>
<dbReference type="GO" id="GO:0006303">
    <property type="term" value="P:double-strand break repair via nonhomologous end joining"/>
    <property type="evidence" value="ECO:0007669"/>
    <property type="project" value="InterPro"/>
</dbReference>
<organism evidence="20 21">
    <name type="scientific">Eremothecium sinecaudum</name>
    <dbReference type="NCBI Taxonomy" id="45286"/>
    <lineage>
        <taxon>Eukaryota</taxon>
        <taxon>Fungi</taxon>
        <taxon>Dikarya</taxon>
        <taxon>Ascomycota</taxon>
        <taxon>Saccharomycotina</taxon>
        <taxon>Saccharomycetes</taxon>
        <taxon>Saccharomycetales</taxon>
        <taxon>Saccharomycetaceae</taxon>
        <taxon>Eremothecium</taxon>
    </lineage>
</organism>
<evidence type="ECO:0000256" key="6">
    <source>
        <dbReference type="ARBA" id="ARBA00022454"/>
    </source>
</evidence>
<evidence type="ECO:0000259" key="19">
    <source>
        <dbReference type="SMART" id="SM00559"/>
    </source>
</evidence>
<dbReference type="InterPro" id="IPR024193">
    <property type="entry name" value="Ku80"/>
</dbReference>
<comment type="subcellular location">
    <subcellularLocation>
        <location evidence="2">Chromosome</location>
        <location evidence="2">Telomere</location>
    </subcellularLocation>
    <subcellularLocation>
        <location evidence="1">Nucleus</location>
    </subcellularLocation>
</comment>
<keyword evidence="7" id="KW-0547">Nucleotide-binding</keyword>
<keyword evidence="15" id="KW-0234">DNA repair</keyword>
<evidence type="ECO:0000256" key="16">
    <source>
        <dbReference type="ARBA" id="ARBA00023242"/>
    </source>
</evidence>
<feature type="compositionally biased region" description="Acidic residues" evidence="18">
    <location>
        <begin position="580"/>
        <end position="589"/>
    </location>
</feature>
<dbReference type="GO" id="GO:0016787">
    <property type="term" value="F:hydrolase activity"/>
    <property type="evidence" value="ECO:0007669"/>
    <property type="project" value="UniProtKB-KW"/>
</dbReference>
<dbReference type="EMBL" id="CP014242">
    <property type="protein sequence ID" value="AMD18873.1"/>
    <property type="molecule type" value="Genomic_DNA"/>
</dbReference>
<protein>
    <recommendedName>
        <fullName evidence="5">ATP-dependent DNA helicase II subunit 2</fullName>
        <ecNumber evidence="4">3.6.4.12</ecNumber>
    </recommendedName>
    <alternativeName>
        <fullName evidence="17">ATP-dependent DNA helicase II subunit Ku80</fullName>
    </alternativeName>
</protein>
<dbReference type="FunFam" id="2.40.290.10:FF:000009">
    <property type="entry name" value="ATP-dependent DNA helicase II subunit 2"/>
    <property type="match status" value="1"/>
</dbReference>
<dbReference type="GO" id="GO:0005524">
    <property type="term" value="F:ATP binding"/>
    <property type="evidence" value="ECO:0007669"/>
    <property type="project" value="UniProtKB-KW"/>
</dbReference>
<evidence type="ECO:0000256" key="5">
    <source>
        <dbReference type="ARBA" id="ARBA00021792"/>
    </source>
</evidence>
<evidence type="ECO:0000256" key="10">
    <source>
        <dbReference type="ARBA" id="ARBA00022806"/>
    </source>
</evidence>
<keyword evidence="10" id="KW-0347">Helicase</keyword>
<keyword evidence="11" id="KW-0067">ATP-binding</keyword>
<dbReference type="AlphaFoldDB" id="A0A109UWJ3"/>
<keyword evidence="9" id="KW-0378">Hydrolase</keyword>
<evidence type="ECO:0000256" key="3">
    <source>
        <dbReference type="ARBA" id="ARBA00007726"/>
    </source>
</evidence>